<evidence type="ECO:0008006" key="5">
    <source>
        <dbReference type="Google" id="ProtNLM"/>
    </source>
</evidence>
<comment type="caution">
    <text evidence="3">The sequence shown here is derived from an EMBL/GenBank/DDBJ whole genome shotgun (WGS) entry which is preliminary data.</text>
</comment>
<reference evidence="3 4" key="1">
    <citation type="submission" date="2012-10" db="EMBL/GenBank/DDBJ databases">
        <title>The draft sequence of the Mycobacterium pheli genome.</title>
        <authorList>
            <person name="Pettersson B.M.F."/>
            <person name="Das S."/>
            <person name="Dasgupta S."/>
            <person name="Bhattacharya A."/>
            <person name="Kirsebom L.A."/>
        </authorList>
    </citation>
    <scope>NUCLEOTIDE SEQUENCE [LARGE SCALE GENOMIC DNA]</scope>
    <source>
        <strain evidence="3 4">CCUG 21000</strain>
    </source>
</reference>
<feature type="transmembrane region" description="Helical" evidence="2">
    <location>
        <begin position="240"/>
        <end position="258"/>
    </location>
</feature>
<dbReference type="AlphaFoldDB" id="A0A5N5V6E1"/>
<feature type="transmembrane region" description="Helical" evidence="2">
    <location>
        <begin position="173"/>
        <end position="196"/>
    </location>
</feature>
<feature type="transmembrane region" description="Helical" evidence="2">
    <location>
        <begin position="119"/>
        <end position="143"/>
    </location>
</feature>
<dbReference type="InterPro" id="IPR010380">
    <property type="entry name" value="DUF975"/>
</dbReference>
<dbReference type="EMBL" id="ANBP01000014">
    <property type="protein sequence ID" value="KAB7756059.1"/>
    <property type="molecule type" value="Genomic_DNA"/>
</dbReference>
<evidence type="ECO:0000256" key="2">
    <source>
        <dbReference type="SAM" id="Phobius"/>
    </source>
</evidence>
<evidence type="ECO:0000256" key="1">
    <source>
        <dbReference type="SAM" id="MobiDB-lite"/>
    </source>
</evidence>
<keyword evidence="2" id="KW-1133">Transmembrane helix</keyword>
<keyword evidence="4" id="KW-1185">Reference proteome</keyword>
<protein>
    <recommendedName>
        <fullName evidence="5">Proline and glycine rich transmembrane protein</fullName>
    </recommendedName>
</protein>
<name>A0A5N5V6E1_MYCPH</name>
<dbReference type="PANTHER" id="PTHR40076:SF1">
    <property type="entry name" value="MEMBRANE PROTEIN"/>
    <property type="match status" value="1"/>
</dbReference>
<dbReference type="Proteomes" id="UP000325690">
    <property type="component" value="Unassembled WGS sequence"/>
</dbReference>
<accession>A0A5N5V6E1</accession>
<organism evidence="3 4">
    <name type="scientific">Mycolicibacterium phlei DSM 43239 = CCUG 21000</name>
    <dbReference type="NCBI Taxonomy" id="1226750"/>
    <lineage>
        <taxon>Bacteria</taxon>
        <taxon>Bacillati</taxon>
        <taxon>Actinomycetota</taxon>
        <taxon>Actinomycetes</taxon>
        <taxon>Mycobacteriales</taxon>
        <taxon>Mycobacteriaceae</taxon>
        <taxon>Mycolicibacterium</taxon>
    </lineage>
</organism>
<feature type="transmembrane region" description="Helical" evidence="2">
    <location>
        <begin position="279"/>
        <end position="312"/>
    </location>
</feature>
<evidence type="ECO:0000313" key="4">
    <source>
        <dbReference type="Proteomes" id="UP000325690"/>
    </source>
</evidence>
<sequence length="345" mass="34622">MSDQPPPPPPPGNNPPGSNPPPPPPGGAYPPPPPGGYPPPPPPGGYPPPPPPGGYPPPPPPGGAYPPPPPGSYPPPPPPGGAAYPPPGGFPPPGFGAPRPAYSVGDAFSWAWGKFSANAVPLIVATLVFGAIAGLLQVIFGALSTAVAPESTSYTATDAGFSFSYNVNSPGSLAITILSYIVSLVVGAAIQSAYYSGILDIANGQSVTIGSFFKPRNVGAVIIAAVIVGLLTSIGFVLCIIPGIVVVLFTMFTVVALLDRNLAPIDAIKASFDVAKNNFGAVFLTAIVVFAAVLVGALLCGVGLLVALPLVALIEVYAWRKLSGGQVAELNPQPLPPGPPGPQVS</sequence>
<proteinExistence type="predicted"/>
<dbReference type="GeneID" id="74304502"/>
<dbReference type="RefSeq" id="WP_061489956.1">
    <property type="nucleotide sequence ID" value="NZ_ANBO01000011.1"/>
</dbReference>
<dbReference type="SUPFAM" id="SSF101447">
    <property type="entry name" value="Formin homology 2 domain (FH2 domain)"/>
    <property type="match status" value="1"/>
</dbReference>
<evidence type="ECO:0000313" key="3">
    <source>
        <dbReference type="EMBL" id="KAB7756059.1"/>
    </source>
</evidence>
<keyword evidence="2" id="KW-0812">Transmembrane</keyword>
<gene>
    <name evidence="3" type="ORF">MPHL21000_12410</name>
</gene>
<dbReference type="PRINTS" id="PR01217">
    <property type="entry name" value="PRICHEXTENSN"/>
</dbReference>
<dbReference type="PANTHER" id="PTHR40076">
    <property type="entry name" value="MEMBRANE PROTEIN-RELATED"/>
    <property type="match status" value="1"/>
</dbReference>
<keyword evidence="2" id="KW-0472">Membrane</keyword>
<feature type="region of interest" description="Disordered" evidence="1">
    <location>
        <begin position="1"/>
        <end position="92"/>
    </location>
</feature>